<dbReference type="HOGENOM" id="CLU_1119001_0_0_6"/>
<proteinExistence type="predicted"/>
<protein>
    <submittedName>
        <fullName evidence="1">Uncharacterized protein</fullName>
    </submittedName>
</protein>
<geneLocation type="plasmid" evidence="1 2">
    <name>pCROD2</name>
</geneLocation>
<reference evidence="1 2" key="1">
    <citation type="journal article" date="2010" name="J. Bacteriol.">
        <title>The Citrobacter rodentium genome sequence reveals convergent evolution with human pathogenic Escherichia coli.</title>
        <authorList>
            <person name="Petty N.K."/>
            <person name="Bulgin R."/>
            <person name="Crepin V.F."/>
            <person name="Cerdeno-Tarraga A.M."/>
            <person name="Schroeder G.N."/>
            <person name="Quail M.A."/>
            <person name="Lennard N."/>
            <person name="Corton C."/>
            <person name="Barron A."/>
            <person name="Clark L."/>
            <person name="Toribio A.L."/>
            <person name="Parkhill J."/>
            <person name="Dougan G."/>
            <person name="Frankel G."/>
            <person name="Thomson N.R."/>
        </authorList>
    </citation>
    <scope>NUCLEOTIDE SEQUENCE [LARGE SCALE GENOMIC DNA]</scope>
    <source>
        <strain evidence="1 2">ICC168</strain>
    </source>
</reference>
<gene>
    <name evidence="1" type="ordered locus">ROD_p2321</name>
</gene>
<dbReference type="KEGG" id="cro:ROD_p2321"/>
<keyword evidence="1" id="KW-0614">Plasmid</keyword>
<dbReference type="AlphaFoldDB" id="D2TVD4"/>
<accession>D2TVD4</accession>
<evidence type="ECO:0000313" key="2">
    <source>
        <dbReference type="Proteomes" id="UP000001889"/>
    </source>
</evidence>
<dbReference type="Proteomes" id="UP000001889">
    <property type="component" value="Plasmid pCROD2"/>
</dbReference>
<keyword evidence="2" id="KW-1185">Reference proteome</keyword>
<name>D2TVD4_CITRI</name>
<sequence>MCNFKGFSLNQRIKTMMTKHDKERFNKRIGGEVQISADIRVNDLMTEGAAYVTVTESSLYERVCLYALQHGEDLQGMFKDEKYEYMSCFVRDVAAFRSNFESEEPLKPLFNHDKGDTVEFVISVPEKRVEDYGDIVRKEFVDIIQKHVITINNKLWKKFVKQAMTGTTLYIGFDINTGAMVDPEDERDTILKSSRQEFVRTTTFDSFQPYYYVERLYSGAKEIGNINGFNVWFNERGFYFYWNEETEFLIESWLTFPAYPYGWFK</sequence>
<organism evidence="1 2">
    <name type="scientific">Citrobacter rodentium (strain ICC168)</name>
    <name type="common">Citrobacter freundii biotype 4280</name>
    <dbReference type="NCBI Taxonomy" id="637910"/>
    <lineage>
        <taxon>Bacteria</taxon>
        <taxon>Pseudomonadati</taxon>
        <taxon>Pseudomonadota</taxon>
        <taxon>Gammaproteobacteria</taxon>
        <taxon>Enterobacterales</taxon>
        <taxon>Enterobacteriaceae</taxon>
        <taxon>Citrobacter</taxon>
    </lineage>
</organism>
<evidence type="ECO:0000313" key="1">
    <source>
        <dbReference type="EMBL" id="CBG91853.1"/>
    </source>
</evidence>
<dbReference type="EMBL" id="FN543504">
    <property type="protein sequence ID" value="CBG91853.1"/>
    <property type="molecule type" value="Genomic_DNA"/>
</dbReference>